<evidence type="ECO:0000256" key="2">
    <source>
        <dbReference type="ARBA" id="ARBA00007928"/>
    </source>
</evidence>
<dbReference type="GO" id="GO:0005886">
    <property type="term" value="C:plasma membrane"/>
    <property type="evidence" value="ECO:0007669"/>
    <property type="project" value="UniProtKB-SubCell"/>
</dbReference>
<feature type="transmembrane region" description="Helical" evidence="7">
    <location>
        <begin position="48"/>
        <end position="67"/>
    </location>
</feature>
<dbReference type="PANTHER" id="PTHR30086:SF14">
    <property type="entry name" value="HOMOSERINE_HOMOSERINE LACTONE EFFLUX PROTEIN"/>
    <property type="match status" value="1"/>
</dbReference>
<evidence type="ECO:0000256" key="1">
    <source>
        <dbReference type="ARBA" id="ARBA00004651"/>
    </source>
</evidence>
<reference evidence="8 9" key="1">
    <citation type="submission" date="2017-07" db="EMBL/GenBank/DDBJ databases">
        <title>Annotated genome sequence of Bacterioplanes sanyensis isolated from Red Sea.</title>
        <authorList>
            <person name="Rehman Z.U."/>
        </authorList>
    </citation>
    <scope>NUCLEOTIDE SEQUENCE [LARGE SCALE GENOMIC DNA]</scope>
    <source>
        <strain evidence="8 9">NV9</strain>
    </source>
</reference>
<dbReference type="KEGG" id="bsan:CHH28_04430"/>
<sequence length="207" mass="22346">MALETWLAFLLASILISISPGAGAVNTMSNGLRYGISGSMPAILGLQLGYLAQIVLVGIGLGALLATSQWAFELVRWFGVAYLVWLGYQKWTQPLLDMSTADAQQSNKSQQFWQAAVVNISNPKATVFLLALFPQFANPNASHPAEQYLLMGSTLVVVDIIVMIGFAGLAAQLKRWMNSDAHQRLQNRIFGGLFIGAAGAMASYHRG</sequence>
<keyword evidence="5 7" id="KW-1133">Transmembrane helix</keyword>
<accession>A0A222FHT3</accession>
<dbReference type="NCBIfam" id="NF007812">
    <property type="entry name" value="PRK10520.1"/>
    <property type="match status" value="1"/>
</dbReference>
<dbReference type="GO" id="GO:0042970">
    <property type="term" value="F:homoserine transmembrane transporter activity"/>
    <property type="evidence" value="ECO:0007669"/>
    <property type="project" value="TreeGrafter"/>
</dbReference>
<dbReference type="PIRSF" id="PIRSF006324">
    <property type="entry name" value="LeuE"/>
    <property type="match status" value="1"/>
</dbReference>
<keyword evidence="6 7" id="KW-0472">Membrane</keyword>
<evidence type="ECO:0000256" key="6">
    <source>
        <dbReference type="ARBA" id="ARBA00023136"/>
    </source>
</evidence>
<gene>
    <name evidence="8" type="primary">rhtB</name>
    <name evidence="8" type="ORF">CHH28_04430</name>
</gene>
<comment type="similarity">
    <text evidence="2">Belongs to the Rht family.</text>
</comment>
<evidence type="ECO:0000256" key="5">
    <source>
        <dbReference type="ARBA" id="ARBA00022989"/>
    </source>
</evidence>
<evidence type="ECO:0000313" key="9">
    <source>
        <dbReference type="Proteomes" id="UP000202440"/>
    </source>
</evidence>
<name>A0A222FHT3_9GAMM</name>
<dbReference type="PANTHER" id="PTHR30086">
    <property type="entry name" value="ARGININE EXPORTER PROTEIN ARGO"/>
    <property type="match status" value="1"/>
</dbReference>
<keyword evidence="3" id="KW-1003">Cell membrane</keyword>
<comment type="subcellular location">
    <subcellularLocation>
        <location evidence="1">Cell membrane</location>
        <topology evidence="1">Multi-pass membrane protein</topology>
    </subcellularLocation>
</comment>
<evidence type="ECO:0000256" key="7">
    <source>
        <dbReference type="SAM" id="Phobius"/>
    </source>
</evidence>
<dbReference type="AlphaFoldDB" id="A0A222FHT3"/>
<organism evidence="8 9">
    <name type="scientific">Bacterioplanes sanyensis</name>
    <dbReference type="NCBI Taxonomy" id="1249553"/>
    <lineage>
        <taxon>Bacteria</taxon>
        <taxon>Pseudomonadati</taxon>
        <taxon>Pseudomonadota</taxon>
        <taxon>Gammaproteobacteria</taxon>
        <taxon>Oceanospirillales</taxon>
        <taxon>Oceanospirillaceae</taxon>
        <taxon>Bacterioplanes</taxon>
    </lineage>
</organism>
<dbReference type="Proteomes" id="UP000202440">
    <property type="component" value="Chromosome"/>
</dbReference>
<feature type="transmembrane region" description="Helical" evidence="7">
    <location>
        <begin position="148"/>
        <end position="173"/>
    </location>
</feature>
<dbReference type="InterPro" id="IPR001123">
    <property type="entry name" value="LeuE-type"/>
</dbReference>
<keyword evidence="4 7" id="KW-0812">Transmembrane</keyword>
<feature type="transmembrane region" description="Helical" evidence="7">
    <location>
        <begin position="185"/>
        <end position="204"/>
    </location>
</feature>
<dbReference type="EMBL" id="CP022530">
    <property type="protein sequence ID" value="ASP37971.1"/>
    <property type="molecule type" value="Genomic_DNA"/>
</dbReference>
<dbReference type="OrthoDB" id="9804822at2"/>
<evidence type="ECO:0000256" key="4">
    <source>
        <dbReference type="ARBA" id="ARBA00022692"/>
    </source>
</evidence>
<keyword evidence="9" id="KW-1185">Reference proteome</keyword>
<evidence type="ECO:0000313" key="8">
    <source>
        <dbReference type="EMBL" id="ASP37971.1"/>
    </source>
</evidence>
<evidence type="ECO:0000256" key="3">
    <source>
        <dbReference type="ARBA" id="ARBA00022475"/>
    </source>
</evidence>
<dbReference type="Pfam" id="PF01810">
    <property type="entry name" value="LysE"/>
    <property type="match status" value="1"/>
</dbReference>
<proteinExistence type="inferred from homology"/>
<dbReference type="RefSeq" id="WP_094059172.1">
    <property type="nucleotide sequence ID" value="NZ_CP022530.1"/>
</dbReference>
<protein>
    <submittedName>
        <fullName evidence="8">Homoserine/homoserine lactone efflux protein</fullName>
    </submittedName>
</protein>